<evidence type="ECO:0000313" key="5">
    <source>
        <dbReference type="Proteomes" id="UP000293345"/>
    </source>
</evidence>
<dbReference type="InterPro" id="IPR044060">
    <property type="entry name" value="Bacterial_rp_domain"/>
</dbReference>
<reference evidence="4 5" key="1">
    <citation type="submission" date="2019-01" db="EMBL/GenBank/DDBJ databases">
        <title>Senegalimassilia sp. nov. KGMB04484 isolated human feces.</title>
        <authorList>
            <person name="Han K.-I."/>
            <person name="Kim J.-S."/>
            <person name="Lee K.C."/>
            <person name="Suh M.K."/>
            <person name="Eom M.K."/>
            <person name="Lee J.H."/>
            <person name="Park S.-H."/>
            <person name="Kang S.W."/>
            <person name="Park J.-E."/>
            <person name="Oh B.S."/>
            <person name="Yu S.Y."/>
            <person name="Choi S.-H."/>
            <person name="Lee D.H."/>
            <person name="Yoon H."/>
            <person name="Kim B.-Y."/>
            <person name="Lee J.H."/>
            <person name="Lee J.-S."/>
        </authorList>
    </citation>
    <scope>NUCLEOTIDE SEQUENCE [LARGE SCALE GENOMIC DNA]</scope>
    <source>
        <strain evidence="4 5">KGMB04484</strain>
    </source>
</reference>
<evidence type="ECO:0000313" key="4">
    <source>
        <dbReference type="EMBL" id="RXZ54365.1"/>
    </source>
</evidence>
<dbReference type="Pfam" id="PF18998">
    <property type="entry name" value="Flg_new_2"/>
    <property type="match status" value="5"/>
</dbReference>
<evidence type="ECO:0000256" key="2">
    <source>
        <dbReference type="SAM" id="SignalP"/>
    </source>
</evidence>
<dbReference type="EMBL" id="SDPW01000001">
    <property type="protein sequence ID" value="RXZ54365.1"/>
    <property type="molecule type" value="Genomic_DNA"/>
</dbReference>
<sequence>MKSVGICNALLRVLLSVALVVSFTPIPGHAAEGASAQGGSPSASVGEQAASLSEGSGEAASAADAAAGASAAAADAADDPVERAADEEPAQQGVLYPFGKLMASGYMYACDKEGNLTKPVDKDDPERNAISARDVTNLIVDYHVADIPEDLCEGSTSLTSVFFENDRLDSIGDSAFADCANLSQVSFSDMHIGSIGARAFAGCSSLASLSIKKPAEIGALGEGCFQNSGLESTGLGNMKGLTSIPADAYEGCQNLSDTGLGQNQQIASVGTWAFANCPNLHLTGLETNTSVSQLGEGCFSGSNLDGGLVLPSGSRIEQLPSRAFAGTNMDYAYFQCDHAVLIDSDTFPKRGMQVMVPLGLVGLYRSGLPERNWDSCNGATPVSVAECLKGLRIECDPDVMEYAEDDKVSLAGMKVTFDHVYGRSSFDYEDLKNCAFAQFIEVYPDEGYLFRPSFHGQRIHMTYDDGEVYFDAYSTEPMRERGNTDLAVDIRYGGALSSGDSATGAGQYKPGETCVVVANATTPGRTFAYWTDEQGNILSEDQWYEFAVERDTLLTAAFADKAKVAPEVRLGSAEGQLVVGAKASVLVDGRDMGTSFTTYAGKHVTLTCEYDALKYRLDHWESSLDKHYLGSRPGDTIEYDAVVGETPIAVLVEYGQLNVSAKSASGLALGQVSGSGTYELGQTVKLSAIPAKGCRFLGWMHRGELLSIEASYAYRVQDFDEVTGWFAFDFSQTWVAVRAASAQPDRGSVTGSGMYEEGAQVTLTAMPHVGYAFAGWLRDGEPIKGGEKLVVTAESAAQTDALVKRSPLYTATFESVACKVGYEQTLDTGGRTLMEGVEVPQVTGSLSAEGGQTVTLDAKALGMLDDDTVFTGWFDAATGERVCESVVYEFAAAGDVALQARFSLKEVGVHINPAQATDRSEAYAYLQVDAANCYRNVGETVQLSATLDNAQFVGWYAADGDGSVAISDQPTCEYQVAKPVNESAQVEVTPWYSAVPASVVLSVAGSDEDGNAPGYFLTSGLYGVGQQVTVNAVPEPGYVFDYATDALGNTVPAASDGSYTFLLTGDTELIAHFRVAENDDEAFEALKTALLAVLGTVGVVAAIYGLGELVDPIIAQAMIDIAGAETIEELAEIGKNALREIKDIFDHHKHDNDPNKPHGDHSVEILAAAHPAEGGTVRGGGIHFEGTIAELEAIPNPGYRFVCWKEDGVERSVSQRMQIRITDATPEVVAMTAVFERNVRITTSAEVTGVDAGIPTGLQRHARCADAATGPGGEGHRHGRRGLCVRRLVRGRHRGLEVARVRVPCRGR</sequence>
<feature type="domain" description="Bacterial repeat" evidence="3">
    <location>
        <begin position="1168"/>
        <end position="1238"/>
    </location>
</feature>
<dbReference type="Gene3D" id="3.80.10.10">
    <property type="entry name" value="Ribonuclease Inhibitor"/>
    <property type="match status" value="1"/>
</dbReference>
<feature type="domain" description="Bacterial repeat" evidence="3">
    <location>
        <begin position="669"/>
        <end position="703"/>
    </location>
</feature>
<gene>
    <name evidence="4" type="ORF">ET524_07650</name>
</gene>
<dbReference type="PANTHER" id="PTHR45661:SF3">
    <property type="entry name" value="IG-LIKE DOMAIN-CONTAINING PROTEIN"/>
    <property type="match status" value="1"/>
</dbReference>
<feature type="signal peptide" evidence="2">
    <location>
        <begin position="1"/>
        <end position="30"/>
    </location>
</feature>
<dbReference type="InterPro" id="IPR053139">
    <property type="entry name" value="Surface_bspA-like"/>
</dbReference>
<dbReference type="SUPFAM" id="SSF52058">
    <property type="entry name" value="L domain-like"/>
    <property type="match status" value="1"/>
</dbReference>
<dbReference type="Pfam" id="PF13306">
    <property type="entry name" value="LRR_5"/>
    <property type="match status" value="1"/>
</dbReference>
<keyword evidence="2" id="KW-0732">Signal</keyword>
<name>A0A4Q2JZ58_9ACTN</name>
<evidence type="ECO:0000256" key="1">
    <source>
        <dbReference type="SAM" id="MobiDB-lite"/>
    </source>
</evidence>
<evidence type="ECO:0000259" key="3">
    <source>
        <dbReference type="Pfam" id="PF18998"/>
    </source>
</evidence>
<feature type="region of interest" description="Disordered" evidence="1">
    <location>
        <begin position="32"/>
        <end position="57"/>
    </location>
</feature>
<protein>
    <submittedName>
        <fullName evidence="4">Leucine-rich repeat domain-containing protein</fullName>
    </submittedName>
</protein>
<dbReference type="InterPro" id="IPR026906">
    <property type="entry name" value="LRR_5"/>
</dbReference>
<dbReference type="RefSeq" id="WP_129424664.1">
    <property type="nucleotide sequence ID" value="NZ_SDPW01000001.1"/>
</dbReference>
<dbReference type="Proteomes" id="UP000293345">
    <property type="component" value="Unassembled WGS sequence"/>
</dbReference>
<dbReference type="OrthoDB" id="134475at2"/>
<dbReference type="InterPro" id="IPR032675">
    <property type="entry name" value="LRR_dom_sf"/>
</dbReference>
<comment type="caution">
    <text evidence="4">The sequence shown here is derived from an EMBL/GenBank/DDBJ whole genome shotgun (WGS) entry which is preliminary data.</text>
</comment>
<dbReference type="PANTHER" id="PTHR45661">
    <property type="entry name" value="SURFACE ANTIGEN"/>
    <property type="match status" value="1"/>
</dbReference>
<accession>A0A4Q2JZ58</accession>
<proteinExistence type="predicted"/>
<feature type="domain" description="Bacterial repeat" evidence="3">
    <location>
        <begin position="501"/>
        <end position="561"/>
    </location>
</feature>
<feature type="chain" id="PRO_5020345695" evidence="2">
    <location>
        <begin position="31"/>
        <end position="1308"/>
    </location>
</feature>
<keyword evidence="5" id="KW-1185">Reference proteome</keyword>
<organism evidence="4 5">
    <name type="scientific">Senegalimassilia faecalis</name>
    <dbReference type="NCBI Taxonomy" id="2509433"/>
    <lineage>
        <taxon>Bacteria</taxon>
        <taxon>Bacillati</taxon>
        <taxon>Actinomycetota</taxon>
        <taxon>Coriobacteriia</taxon>
        <taxon>Coriobacteriales</taxon>
        <taxon>Coriobacteriaceae</taxon>
        <taxon>Senegalimassilia</taxon>
    </lineage>
</organism>
<feature type="domain" description="Bacterial repeat" evidence="3">
    <location>
        <begin position="745"/>
        <end position="815"/>
    </location>
</feature>
<feature type="domain" description="Bacterial repeat" evidence="3">
    <location>
        <begin position="1017"/>
        <end position="1074"/>
    </location>
</feature>